<dbReference type="PANTHER" id="PTHR42951">
    <property type="entry name" value="METALLO-BETA-LACTAMASE DOMAIN-CONTAINING"/>
    <property type="match status" value="1"/>
</dbReference>
<dbReference type="InterPro" id="IPR036866">
    <property type="entry name" value="RibonucZ/Hydroxyglut_hydro"/>
</dbReference>
<comment type="caution">
    <text evidence="3">The sequence shown here is derived from an EMBL/GenBank/DDBJ whole genome shotgun (WGS) entry which is preliminary data.</text>
</comment>
<dbReference type="Gene3D" id="3.60.15.10">
    <property type="entry name" value="Ribonuclease Z/Hydroxyacylglutathione hydrolase-like"/>
    <property type="match status" value="1"/>
</dbReference>
<dbReference type="EMBL" id="JAKIXB020000007">
    <property type="protein sequence ID" value="KAL1606909.1"/>
    <property type="molecule type" value="Genomic_DNA"/>
</dbReference>
<organism evidence="3 4">
    <name type="scientific">Nothophoma quercina</name>
    <dbReference type="NCBI Taxonomy" id="749835"/>
    <lineage>
        <taxon>Eukaryota</taxon>
        <taxon>Fungi</taxon>
        <taxon>Dikarya</taxon>
        <taxon>Ascomycota</taxon>
        <taxon>Pezizomycotina</taxon>
        <taxon>Dothideomycetes</taxon>
        <taxon>Pleosporomycetidae</taxon>
        <taxon>Pleosporales</taxon>
        <taxon>Pleosporineae</taxon>
        <taxon>Didymellaceae</taxon>
        <taxon>Nothophoma</taxon>
    </lineage>
</organism>
<evidence type="ECO:0000259" key="2">
    <source>
        <dbReference type="SMART" id="SM00849"/>
    </source>
</evidence>
<keyword evidence="1" id="KW-0812">Transmembrane</keyword>
<keyword evidence="1" id="KW-0472">Membrane</keyword>
<feature type="transmembrane region" description="Helical" evidence="1">
    <location>
        <begin position="21"/>
        <end position="43"/>
    </location>
</feature>
<accession>A0ABR3RR43</accession>
<name>A0ABR3RR43_9PLEO</name>
<evidence type="ECO:0000313" key="3">
    <source>
        <dbReference type="EMBL" id="KAL1606909.1"/>
    </source>
</evidence>
<evidence type="ECO:0000256" key="1">
    <source>
        <dbReference type="SAM" id="Phobius"/>
    </source>
</evidence>
<protein>
    <recommendedName>
        <fullName evidence="2">Metallo-beta-lactamase domain-containing protein</fullName>
    </recommendedName>
</protein>
<dbReference type="Pfam" id="PF00753">
    <property type="entry name" value="Lactamase_B"/>
    <property type="match status" value="1"/>
</dbReference>
<feature type="domain" description="Metallo-beta-lactamase" evidence="2">
    <location>
        <begin position="112"/>
        <end position="340"/>
    </location>
</feature>
<dbReference type="InterPro" id="IPR050855">
    <property type="entry name" value="NDM-1-like"/>
</dbReference>
<proteinExistence type="predicted"/>
<evidence type="ECO:0000313" key="4">
    <source>
        <dbReference type="Proteomes" id="UP001521222"/>
    </source>
</evidence>
<keyword evidence="1" id="KW-1133">Transmembrane helix</keyword>
<sequence length="402" mass="45737">MAVLRARDVLERRHPPAAQEPTVISGDVIVLLIIILLCGYIWYTAFRSKPQHHAFAEEVQMPRNRSLGRSIEWPFTIRQLNKTTWLIRENDRFGEHPHIYVKKHTETLPDGRQASILVVTDTGCGTSQPNPMTKTGKENIKTFIDQHLNPHSDCLYLVILSHCHYDHILGLNPILQPGRDAGESQSRRTLIMSSAYNRNFLEPRSQLRHHSLCASMGLQCPSFKTTIWAHQNERITITHPKHGLRMHLPITTLQTPGHTSDSLSWYDEDERVLYVGDSFYDQESPDSRSAPWGREKPAPILFPNEGNLHDWWRSLNMLIAFVEEKNAEEGGERVKLSAGHVTVGADALICLLDVKEFMEKVVGDEVQFEEQPEKRGERFGFWSEDGGRFSLGAPLRVIEGGG</sequence>
<dbReference type="SMART" id="SM00849">
    <property type="entry name" value="Lactamase_B"/>
    <property type="match status" value="1"/>
</dbReference>
<dbReference type="PANTHER" id="PTHR42951:SF4">
    <property type="entry name" value="ACYL-COENZYME A THIOESTERASE MBLAC2"/>
    <property type="match status" value="1"/>
</dbReference>
<dbReference type="Proteomes" id="UP001521222">
    <property type="component" value="Unassembled WGS sequence"/>
</dbReference>
<keyword evidence="4" id="KW-1185">Reference proteome</keyword>
<dbReference type="SUPFAM" id="SSF56281">
    <property type="entry name" value="Metallo-hydrolase/oxidoreductase"/>
    <property type="match status" value="1"/>
</dbReference>
<reference evidence="3 4" key="1">
    <citation type="submission" date="2024-02" db="EMBL/GenBank/DDBJ databases">
        <title>De novo assembly and annotation of 12 fungi associated with fruit tree decline syndrome in Ontario, Canada.</title>
        <authorList>
            <person name="Sulman M."/>
            <person name="Ellouze W."/>
            <person name="Ilyukhin E."/>
        </authorList>
    </citation>
    <scope>NUCLEOTIDE SEQUENCE [LARGE SCALE GENOMIC DNA]</scope>
    <source>
        <strain evidence="3 4">M97-236</strain>
    </source>
</reference>
<dbReference type="CDD" id="cd06262">
    <property type="entry name" value="metallo-hydrolase-like_MBL-fold"/>
    <property type="match status" value="1"/>
</dbReference>
<gene>
    <name evidence="3" type="ORF">SLS59_002607</name>
</gene>
<dbReference type="InterPro" id="IPR001279">
    <property type="entry name" value="Metallo-B-lactamas"/>
</dbReference>